<dbReference type="Pfam" id="PF04809">
    <property type="entry name" value="HupH_C"/>
    <property type="match status" value="2"/>
</dbReference>
<feature type="domain" description="HupH hydrogenase expression protein C-terminal" evidence="1">
    <location>
        <begin position="160"/>
        <end position="276"/>
    </location>
</feature>
<organism evidence="2 3">
    <name type="scientific">Maritimibacter dapengensis</name>
    <dbReference type="NCBI Taxonomy" id="2836868"/>
    <lineage>
        <taxon>Bacteria</taxon>
        <taxon>Pseudomonadati</taxon>
        <taxon>Pseudomonadota</taxon>
        <taxon>Alphaproteobacteria</taxon>
        <taxon>Rhodobacterales</taxon>
        <taxon>Roseobacteraceae</taxon>
        <taxon>Maritimibacter</taxon>
    </lineage>
</organism>
<feature type="domain" description="HupH hydrogenase expression protein C-terminal" evidence="1">
    <location>
        <begin position="50"/>
        <end position="137"/>
    </location>
</feature>
<evidence type="ECO:0000313" key="2">
    <source>
        <dbReference type="EMBL" id="MBV7380775.1"/>
    </source>
</evidence>
<reference evidence="2 3" key="1">
    <citation type="submission" date="2021-05" db="EMBL/GenBank/DDBJ databases">
        <title>Culturable bacteria isolated from Daya Bay.</title>
        <authorList>
            <person name="Zheng W."/>
            <person name="Yu S."/>
            <person name="Huang Y."/>
        </authorList>
    </citation>
    <scope>NUCLEOTIDE SEQUENCE [LARGE SCALE GENOMIC DNA]</scope>
    <source>
        <strain evidence="2 3">DP4N28-5</strain>
    </source>
</reference>
<keyword evidence="3" id="KW-1185">Reference proteome</keyword>
<evidence type="ECO:0000313" key="3">
    <source>
        <dbReference type="Proteomes" id="UP000756530"/>
    </source>
</evidence>
<accession>A0ABS6T752</accession>
<dbReference type="RefSeq" id="WP_218393960.1">
    <property type="nucleotide sequence ID" value="NZ_JAHUZE010000004.1"/>
</dbReference>
<dbReference type="Proteomes" id="UP000756530">
    <property type="component" value="Unassembled WGS sequence"/>
</dbReference>
<evidence type="ECO:0000259" key="1">
    <source>
        <dbReference type="Pfam" id="PF04809"/>
    </source>
</evidence>
<proteinExistence type="predicted"/>
<name>A0ABS6T752_9RHOB</name>
<sequence>MADFVLPPIGFGPGSQPLGEDETLEYMQMPQDMRTFTPSTPDVEEPTRVAAGMALLAEIAAACTRVAQGMAPARFDLTTLDRENRAFIAETMGEGEVAMKVQGQPALAIQESWFAGVWMVSGVGVDRIDVGQVPPVALEKAHMPHRPGEGPGIAMIPGLANGPALITELFDKTASWQVGDAPHVVNLTLLPHTEPDLVWLSDAFGEGAVTILSRGYGNCRITAQATPHLWRVQFYNSTEQLILDTFEVTEMPEVALAADEDLKDSGERIVEVIEAIR</sequence>
<gene>
    <name evidence="2" type="ORF">KJP28_17755</name>
</gene>
<comment type="caution">
    <text evidence="2">The sequence shown here is derived from an EMBL/GenBank/DDBJ whole genome shotgun (WGS) entry which is preliminary data.</text>
</comment>
<dbReference type="InterPro" id="IPR006894">
    <property type="entry name" value="HupH_Hydgase_express_prot_C"/>
</dbReference>
<protein>
    <submittedName>
        <fullName evidence="2">Hydrogenase expression/formation protein</fullName>
    </submittedName>
</protein>
<dbReference type="EMBL" id="JAHUZE010000004">
    <property type="protein sequence ID" value="MBV7380775.1"/>
    <property type="molecule type" value="Genomic_DNA"/>
</dbReference>